<comment type="similarity">
    <text evidence="2">Belongs to the RRP1 family.</text>
</comment>
<accession>S3CCA7</accession>
<dbReference type="PANTHER" id="PTHR13026:SF0">
    <property type="entry name" value="RIBOSOMAL RNA PROCESSING 1B"/>
    <property type="match status" value="1"/>
</dbReference>
<dbReference type="eggNOG" id="KOG3911">
    <property type="taxonomic scope" value="Eukaryota"/>
</dbReference>
<evidence type="ECO:0000313" key="7">
    <source>
        <dbReference type="Proteomes" id="UP000016923"/>
    </source>
</evidence>
<evidence type="ECO:0000256" key="2">
    <source>
        <dbReference type="ARBA" id="ARBA00006374"/>
    </source>
</evidence>
<dbReference type="OMA" id="AMWFSDR"/>
<feature type="region of interest" description="Disordered" evidence="5">
    <location>
        <begin position="290"/>
        <end position="335"/>
    </location>
</feature>
<dbReference type="EMBL" id="KE148146">
    <property type="protein sequence ID" value="EPE10557.1"/>
    <property type="molecule type" value="Genomic_DNA"/>
</dbReference>
<evidence type="ECO:0000256" key="4">
    <source>
        <dbReference type="ARBA" id="ARBA00023242"/>
    </source>
</evidence>
<feature type="compositionally biased region" description="Basic residues" evidence="5">
    <location>
        <begin position="211"/>
        <end position="224"/>
    </location>
</feature>
<sequence length="335" mass="36909">MAPAAPNMPFIKNMASSDRKIRTQALDTLKTFLSTKYAAAYAAPLTFNDAEKLWAGLFYALWMADRAPVQQRLCAEIADIPASLKLPNASVAAWLRAFWATMARQWTTGIDVLRMDKFLLLVRRVLASQFVWMAGVVDEEGNSTAVAAEEGSDLTEAQTLGLSILTNWPFNVDAEARTDETTNSSSDEDDDDDDTVGDDMVDIDNDGNERPRKRSRQRKGRAPRKPLTVTVHLPVGLVIHVVDIWVDEAEKAKLFVSKVADSNGKDTLGYRVHVLVEALAAKTTFPAVRQRSREALEDERLPWNTSSAETTGGIEGVADDDDADSNDGSWDGFND</sequence>
<dbReference type="Pfam" id="PF05997">
    <property type="entry name" value="Nop52"/>
    <property type="match status" value="1"/>
</dbReference>
<keyword evidence="4" id="KW-0539">Nucleus</keyword>
<dbReference type="HOGENOM" id="CLU_022876_0_0_1"/>
<dbReference type="GO" id="GO:0006364">
    <property type="term" value="P:rRNA processing"/>
    <property type="evidence" value="ECO:0007669"/>
    <property type="project" value="UniProtKB-KW"/>
</dbReference>
<keyword evidence="7" id="KW-1185">Reference proteome</keyword>
<keyword evidence="3" id="KW-0698">rRNA processing</keyword>
<evidence type="ECO:0000256" key="5">
    <source>
        <dbReference type="SAM" id="MobiDB-lite"/>
    </source>
</evidence>
<proteinExistence type="inferred from homology"/>
<feature type="region of interest" description="Disordered" evidence="5">
    <location>
        <begin position="175"/>
        <end position="225"/>
    </location>
</feature>
<dbReference type="STRING" id="1262450.S3CCA7"/>
<feature type="compositionally biased region" description="Basic and acidic residues" evidence="5">
    <location>
        <begin position="291"/>
        <end position="301"/>
    </location>
</feature>
<dbReference type="PANTHER" id="PTHR13026">
    <property type="entry name" value="NNP-1 PROTEIN NOVEL NUCLEAR PROTEIN 1 NOP52"/>
    <property type="match status" value="1"/>
</dbReference>
<feature type="compositionally biased region" description="Acidic residues" evidence="5">
    <location>
        <begin position="186"/>
        <end position="206"/>
    </location>
</feature>
<dbReference type="VEuPathDB" id="FungiDB:F503_05652"/>
<dbReference type="AlphaFoldDB" id="S3CCA7"/>
<evidence type="ECO:0000256" key="1">
    <source>
        <dbReference type="ARBA" id="ARBA00004123"/>
    </source>
</evidence>
<dbReference type="GO" id="GO:0005634">
    <property type="term" value="C:nucleus"/>
    <property type="evidence" value="ECO:0007669"/>
    <property type="project" value="UniProtKB-SubCell"/>
</dbReference>
<gene>
    <name evidence="6" type="ORF">F503_05652</name>
</gene>
<dbReference type="GO" id="GO:0030688">
    <property type="term" value="C:preribosome, small subunit precursor"/>
    <property type="evidence" value="ECO:0007669"/>
    <property type="project" value="InterPro"/>
</dbReference>
<feature type="compositionally biased region" description="Low complexity" evidence="5">
    <location>
        <begin position="326"/>
        <end position="335"/>
    </location>
</feature>
<evidence type="ECO:0000313" key="6">
    <source>
        <dbReference type="EMBL" id="EPE10557.1"/>
    </source>
</evidence>
<evidence type="ECO:0000256" key="3">
    <source>
        <dbReference type="ARBA" id="ARBA00022552"/>
    </source>
</evidence>
<comment type="subcellular location">
    <subcellularLocation>
        <location evidence="1">Nucleus</location>
    </subcellularLocation>
</comment>
<name>S3CCA7_OPHP1</name>
<organism evidence="6 7">
    <name type="scientific">Ophiostoma piceae (strain UAMH 11346)</name>
    <name type="common">Sap stain fungus</name>
    <dbReference type="NCBI Taxonomy" id="1262450"/>
    <lineage>
        <taxon>Eukaryota</taxon>
        <taxon>Fungi</taxon>
        <taxon>Dikarya</taxon>
        <taxon>Ascomycota</taxon>
        <taxon>Pezizomycotina</taxon>
        <taxon>Sordariomycetes</taxon>
        <taxon>Sordariomycetidae</taxon>
        <taxon>Ophiostomatales</taxon>
        <taxon>Ophiostomataceae</taxon>
        <taxon>Ophiostoma</taxon>
    </lineage>
</organism>
<dbReference type="Proteomes" id="UP000016923">
    <property type="component" value="Unassembled WGS sequence"/>
</dbReference>
<dbReference type="OrthoDB" id="2019504at2759"/>
<dbReference type="InterPro" id="IPR010301">
    <property type="entry name" value="RRP1"/>
</dbReference>
<reference evidence="6 7" key="1">
    <citation type="journal article" date="2013" name="BMC Genomics">
        <title>The genome and transcriptome of the pine saprophyte Ophiostoma piceae, and a comparison with the bark beetle-associated pine pathogen Grosmannia clavigera.</title>
        <authorList>
            <person name="Haridas S."/>
            <person name="Wang Y."/>
            <person name="Lim L."/>
            <person name="Massoumi Alamouti S."/>
            <person name="Jackman S."/>
            <person name="Docking R."/>
            <person name="Robertson G."/>
            <person name="Birol I."/>
            <person name="Bohlmann J."/>
            <person name="Breuil C."/>
        </authorList>
    </citation>
    <scope>NUCLEOTIDE SEQUENCE [LARGE SCALE GENOMIC DNA]</scope>
    <source>
        <strain evidence="6 7">UAMH 11346</strain>
    </source>
</reference>
<protein>
    <submittedName>
        <fullName evidence="6">Ribosomal rna-processing protein 1</fullName>
    </submittedName>
</protein>